<feature type="domain" description="Type 4 fimbrial biogenesis protein PilX N-terminal" evidence="3">
    <location>
        <begin position="15"/>
        <end position="65"/>
    </location>
</feature>
<evidence type="ECO:0000313" key="4">
    <source>
        <dbReference type="EMBL" id="CTP84283.1"/>
    </source>
</evidence>
<name>A0A0K2ZFA4_9XANT</name>
<organism evidence="4 5">
    <name type="scientific">Xanthomonas graminis pv. poae</name>
    <dbReference type="NCBI Taxonomy" id="227946"/>
    <lineage>
        <taxon>Bacteria</taxon>
        <taxon>Pseudomonadati</taxon>
        <taxon>Pseudomonadota</taxon>
        <taxon>Gammaproteobacteria</taxon>
        <taxon>Lysobacterales</taxon>
        <taxon>Lysobacteraceae</taxon>
        <taxon>Xanthomonas</taxon>
        <taxon>Xanthomonas translucens group</taxon>
        <taxon>Xanthomonas graminis</taxon>
    </lineage>
</organism>
<dbReference type="Proteomes" id="UP000041247">
    <property type="component" value="Unassembled WGS sequence"/>
</dbReference>
<keyword evidence="1" id="KW-1133">Transmembrane helix</keyword>
<dbReference type="Pfam" id="PF13681">
    <property type="entry name" value="PilX"/>
    <property type="match status" value="1"/>
</dbReference>
<accession>A0A0K2ZFA4</accession>
<dbReference type="AlphaFoldDB" id="A0A0K2ZFA4"/>
<feature type="transmembrane region" description="Helical" evidence="1">
    <location>
        <begin position="17"/>
        <end position="37"/>
    </location>
</feature>
<dbReference type="EMBL" id="CXOK01000014">
    <property type="protein sequence ID" value="CTP84283.1"/>
    <property type="molecule type" value="Genomic_DNA"/>
</dbReference>
<dbReference type="InterPro" id="IPR025746">
    <property type="entry name" value="PilX_N_dom"/>
</dbReference>
<proteinExistence type="predicted"/>
<evidence type="ECO:0000259" key="3">
    <source>
        <dbReference type="Pfam" id="PF14341"/>
    </source>
</evidence>
<reference evidence="4 5" key="1">
    <citation type="submission" date="2015-07" db="EMBL/GenBank/DDBJ databases">
        <authorList>
            <person name="Noorani M."/>
        </authorList>
    </citation>
    <scope>NUCLEOTIDE SEQUENCE [LARGE SCALE GENOMIC DNA]</scope>
    <source>
        <strain evidence="4">LMG728</strain>
    </source>
</reference>
<feature type="domain" description="PilX/PilW C-terminal" evidence="2">
    <location>
        <begin position="104"/>
        <end position="184"/>
    </location>
</feature>
<sequence>MRAIAQSHAIGRRPRGISLIVVLILMLVMIVVGLAVIRGVTLREKMSSNMLDRSLAFQSAEAALRTGEEAIRTAVASGGSIGVDCSGGASCPIPPVGTYTAAGTGWVNATSIQSIGATTPQYYVQYLGQRTSRQQLSLGYSANSNQYGSGSSAVLQSVYRVIARSQDPTLADGRSVVVLQSNVTVQ</sequence>
<dbReference type="Pfam" id="PF14341">
    <property type="entry name" value="PilX_N"/>
    <property type="match status" value="1"/>
</dbReference>
<dbReference type="InterPro" id="IPR025205">
    <property type="entry name" value="PilX/PilW_C"/>
</dbReference>
<evidence type="ECO:0008006" key="6">
    <source>
        <dbReference type="Google" id="ProtNLM"/>
    </source>
</evidence>
<keyword evidence="1" id="KW-0472">Membrane</keyword>
<protein>
    <recommendedName>
        <fullName evidence="6">PilX protein</fullName>
    </recommendedName>
</protein>
<evidence type="ECO:0000256" key="1">
    <source>
        <dbReference type="SAM" id="Phobius"/>
    </source>
</evidence>
<keyword evidence="1" id="KW-0812">Transmembrane</keyword>
<gene>
    <name evidence="4" type="ORF">XTPLMG728_0502</name>
</gene>
<evidence type="ECO:0000259" key="2">
    <source>
        <dbReference type="Pfam" id="PF13681"/>
    </source>
</evidence>
<evidence type="ECO:0000313" key="5">
    <source>
        <dbReference type="Proteomes" id="UP000041247"/>
    </source>
</evidence>
<dbReference type="RefSeq" id="WP_053839919.1">
    <property type="nucleotide sequence ID" value="NZ_CP076250.1"/>
</dbReference>